<dbReference type="Pfam" id="PF01614">
    <property type="entry name" value="IclR_C"/>
    <property type="match status" value="1"/>
</dbReference>
<evidence type="ECO:0000259" key="4">
    <source>
        <dbReference type="PROSITE" id="PS51077"/>
    </source>
</evidence>
<keyword evidence="3" id="KW-0804">Transcription</keyword>
<dbReference type="Pfam" id="PF09339">
    <property type="entry name" value="HTH_IclR"/>
    <property type="match status" value="1"/>
</dbReference>
<evidence type="ECO:0000256" key="3">
    <source>
        <dbReference type="ARBA" id="ARBA00023163"/>
    </source>
</evidence>
<dbReference type="InterPro" id="IPR050707">
    <property type="entry name" value="HTH_MetabolicPath_Reg"/>
</dbReference>
<keyword evidence="7" id="KW-1185">Reference proteome</keyword>
<dbReference type="SMART" id="SM00346">
    <property type="entry name" value="HTH_ICLR"/>
    <property type="match status" value="1"/>
</dbReference>
<dbReference type="InterPro" id="IPR005471">
    <property type="entry name" value="Tscrpt_reg_IclR_N"/>
</dbReference>
<dbReference type="GO" id="GO:0045892">
    <property type="term" value="P:negative regulation of DNA-templated transcription"/>
    <property type="evidence" value="ECO:0007669"/>
    <property type="project" value="TreeGrafter"/>
</dbReference>
<dbReference type="RefSeq" id="WP_006442687.1">
    <property type="nucleotide sequence ID" value="NZ_CP036524.1"/>
</dbReference>
<evidence type="ECO:0000313" key="7">
    <source>
        <dbReference type="Proteomes" id="UP000004893"/>
    </source>
</evidence>
<feature type="domain" description="IclR-ED" evidence="5">
    <location>
        <begin position="77"/>
        <end position="261"/>
    </location>
</feature>
<keyword evidence="2" id="KW-0238">DNA-binding</keyword>
<dbReference type="PANTHER" id="PTHR30136">
    <property type="entry name" value="HELIX-TURN-HELIX TRANSCRIPTIONAL REGULATOR, ICLR FAMILY"/>
    <property type="match status" value="1"/>
</dbReference>
<dbReference type="GO" id="GO:0003700">
    <property type="term" value="F:DNA-binding transcription factor activity"/>
    <property type="evidence" value="ECO:0007669"/>
    <property type="project" value="TreeGrafter"/>
</dbReference>
<reference evidence="6" key="1">
    <citation type="submission" date="2009-02" db="EMBL/GenBank/DDBJ databases">
        <authorList>
            <person name="Fulton L."/>
            <person name="Clifton S."/>
            <person name="Fulton B."/>
            <person name="Xu J."/>
            <person name="Minx P."/>
            <person name="Pepin K.H."/>
            <person name="Johnson M."/>
            <person name="Bhonagiri V."/>
            <person name="Nash W.E."/>
            <person name="Mardis E.R."/>
            <person name="Wilson R.K."/>
        </authorList>
    </citation>
    <scope>NUCLEOTIDE SEQUENCE [LARGE SCALE GENOMIC DNA]</scope>
    <source>
        <strain evidence="6">DSM 15053</strain>
    </source>
</reference>
<evidence type="ECO:0000259" key="5">
    <source>
        <dbReference type="PROSITE" id="PS51078"/>
    </source>
</evidence>
<dbReference type="GO" id="GO:0003677">
    <property type="term" value="F:DNA binding"/>
    <property type="evidence" value="ECO:0007669"/>
    <property type="project" value="UniProtKB-KW"/>
</dbReference>
<proteinExistence type="predicted"/>
<dbReference type="SUPFAM" id="SSF55781">
    <property type="entry name" value="GAF domain-like"/>
    <property type="match status" value="1"/>
</dbReference>
<dbReference type="InterPro" id="IPR036390">
    <property type="entry name" value="WH_DNA-bd_sf"/>
</dbReference>
<dbReference type="PROSITE" id="PS51077">
    <property type="entry name" value="HTH_ICLR"/>
    <property type="match status" value="1"/>
</dbReference>
<keyword evidence="1" id="KW-0805">Transcription regulation</keyword>
<sequence>MTQPEESRHKASKTKSVSKTLAILSTFDETTPMQRTSDIAMKLDMNISTVSRHLNTMLDWGFLERDDSTGFYYPGLEIVALAGAALQNNDVFRHAFPELQRLSYKYGVHGHMGIPRKTEVAHLISSSSERTMELFIPMGHRQPMYCCAMGRALLAYMPYAKAQDILKNSDLQKRTPETKVDLWEISQELIHTKQKGYCLLLNELTEGKGSIAAPVFNRERLPIAAVSVSASAHSISQPQRERELAKAVMAVAGKISGKLGYYPK</sequence>
<dbReference type="Gene3D" id="1.10.10.10">
    <property type="entry name" value="Winged helix-like DNA-binding domain superfamily/Winged helix DNA-binding domain"/>
    <property type="match status" value="1"/>
</dbReference>
<accession>C0BZW0</accession>
<evidence type="ECO:0000313" key="6">
    <source>
        <dbReference type="EMBL" id="EEG74688.1"/>
    </source>
</evidence>
<dbReference type="eggNOG" id="COG1414">
    <property type="taxonomic scope" value="Bacteria"/>
</dbReference>
<dbReference type="OrthoDB" id="9791752at2"/>
<comment type="caution">
    <text evidence="6">The sequence shown here is derived from an EMBL/GenBank/DDBJ whole genome shotgun (WGS) entry which is preliminary data.</text>
</comment>
<evidence type="ECO:0000256" key="1">
    <source>
        <dbReference type="ARBA" id="ARBA00023015"/>
    </source>
</evidence>
<gene>
    <name evidence="6" type="ORF">CLOHYLEM_05352</name>
</gene>
<dbReference type="Gene3D" id="3.30.450.40">
    <property type="match status" value="1"/>
</dbReference>
<dbReference type="STRING" id="553973.CLOHYLEM_05352"/>
<dbReference type="AlphaFoldDB" id="C0BZW0"/>
<name>C0BZW0_9FIRM</name>
<organism evidence="6 7">
    <name type="scientific">[Clostridium] hylemonae DSM 15053</name>
    <dbReference type="NCBI Taxonomy" id="553973"/>
    <lineage>
        <taxon>Bacteria</taxon>
        <taxon>Bacillati</taxon>
        <taxon>Bacillota</taxon>
        <taxon>Clostridia</taxon>
        <taxon>Lachnospirales</taxon>
        <taxon>Lachnospiraceae</taxon>
    </lineage>
</organism>
<reference evidence="6" key="2">
    <citation type="submission" date="2013-06" db="EMBL/GenBank/DDBJ databases">
        <title>Draft genome sequence of Clostridium hylemonae (DSM 15053).</title>
        <authorList>
            <person name="Sudarsanam P."/>
            <person name="Ley R."/>
            <person name="Guruge J."/>
            <person name="Turnbaugh P.J."/>
            <person name="Mahowald M."/>
            <person name="Liep D."/>
            <person name="Gordon J."/>
        </authorList>
    </citation>
    <scope>NUCLEOTIDE SEQUENCE</scope>
    <source>
        <strain evidence="6">DSM 15053</strain>
    </source>
</reference>
<dbReference type="HOGENOM" id="CLU_062618_5_5_9"/>
<dbReference type="InterPro" id="IPR036388">
    <property type="entry name" value="WH-like_DNA-bd_sf"/>
</dbReference>
<dbReference type="PROSITE" id="PS51078">
    <property type="entry name" value="ICLR_ED"/>
    <property type="match status" value="1"/>
</dbReference>
<dbReference type="PANTHER" id="PTHR30136:SF35">
    <property type="entry name" value="HTH-TYPE TRANSCRIPTIONAL REGULATOR RV1719"/>
    <property type="match status" value="1"/>
</dbReference>
<dbReference type="InterPro" id="IPR029016">
    <property type="entry name" value="GAF-like_dom_sf"/>
</dbReference>
<dbReference type="Proteomes" id="UP000004893">
    <property type="component" value="Unassembled WGS sequence"/>
</dbReference>
<dbReference type="EMBL" id="ABYI02000019">
    <property type="protein sequence ID" value="EEG74688.1"/>
    <property type="molecule type" value="Genomic_DNA"/>
</dbReference>
<feature type="domain" description="HTH iclR-type" evidence="4">
    <location>
        <begin position="14"/>
        <end position="76"/>
    </location>
</feature>
<dbReference type="InterPro" id="IPR014757">
    <property type="entry name" value="Tscrpt_reg_IclR_C"/>
</dbReference>
<dbReference type="SUPFAM" id="SSF46785">
    <property type="entry name" value="Winged helix' DNA-binding domain"/>
    <property type="match status" value="1"/>
</dbReference>
<evidence type="ECO:0000256" key="2">
    <source>
        <dbReference type="ARBA" id="ARBA00023125"/>
    </source>
</evidence>
<protein>
    <submittedName>
        <fullName evidence="6">Transcriptional regulator, IclR family, C-terminal domain protein</fullName>
    </submittedName>
</protein>